<dbReference type="AlphaFoldDB" id="A0A8B9JDK2"/>
<feature type="domain" description="E3 ubiquitin-protein ligase RNF220 middle" evidence="4">
    <location>
        <begin position="56"/>
        <end position="125"/>
    </location>
</feature>
<name>A0A8B9JDK2_ASTMX</name>
<evidence type="ECO:0000313" key="6">
    <source>
        <dbReference type="Proteomes" id="UP000694621"/>
    </source>
</evidence>
<feature type="chain" id="PRO_5034908684" description="E3 ubiquitin-protein ligase RNF220 middle domain-containing protein" evidence="3">
    <location>
        <begin position="24"/>
        <end position="221"/>
    </location>
</feature>
<evidence type="ECO:0000313" key="5">
    <source>
        <dbReference type="Ensembl" id="ENSAMXP00005019971.1"/>
    </source>
</evidence>
<keyword evidence="1" id="KW-0175">Coiled coil</keyword>
<protein>
    <recommendedName>
        <fullName evidence="4">E3 ubiquitin-protein ligase RNF220 middle domain-containing protein</fullName>
    </recommendedName>
</protein>
<proteinExistence type="predicted"/>
<sequence>MVYWWTFWCIKVYACVKPNQTEGKKNFVLCVCVCVCVLQRDGVCAVENGSVVTGGDEYEWTEQRRMHMVSILRGFRGLVCSTVKENQDSDADLDVDGDDSLNYGKAQYSETDVIPSSRDAEESETGLNADAASRLQSPEHAKWLTAETPSTSNEEHSKADGSASTSPPTCRSCELQLMSSDSLNTLEALKMRIRDLEKQLTRGDRIKCLICMVILPFFKLH</sequence>
<evidence type="ECO:0000256" key="3">
    <source>
        <dbReference type="SAM" id="SignalP"/>
    </source>
</evidence>
<dbReference type="PANTHER" id="PTHR13459">
    <property type="entry name" value="E3 UBIQUITIN-PROTEIN LIGASE RNF220 ISOFORM X1"/>
    <property type="match status" value="1"/>
</dbReference>
<dbReference type="GO" id="GO:0061630">
    <property type="term" value="F:ubiquitin protein ligase activity"/>
    <property type="evidence" value="ECO:0007669"/>
    <property type="project" value="TreeGrafter"/>
</dbReference>
<evidence type="ECO:0000256" key="1">
    <source>
        <dbReference type="SAM" id="Coils"/>
    </source>
</evidence>
<dbReference type="Pfam" id="PF15926">
    <property type="entry name" value="RNF220"/>
    <property type="match status" value="1"/>
</dbReference>
<accession>A0A8B9JDK2</accession>
<feature type="coiled-coil region" evidence="1">
    <location>
        <begin position="179"/>
        <end position="206"/>
    </location>
</feature>
<evidence type="ECO:0000256" key="2">
    <source>
        <dbReference type="SAM" id="MobiDB-lite"/>
    </source>
</evidence>
<keyword evidence="3" id="KW-0732">Signal</keyword>
<dbReference type="PANTHER" id="PTHR13459:SF1">
    <property type="entry name" value="E3 UBIQUITIN-PROTEIN LIGASE RNF220 ISOFORM X1"/>
    <property type="match status" value="1"/>
</dbReference>
<dbReference type="Proteomes" id="UP000694621">
    <property type="component" value="Unplaced"/>
</dbReference>
<dbReference type="GO" id="GO:0016567">
    <property type="term" value="P:protein ubiquitination"/>
    <property type="evidence" value="ECO:0007669"/>
    <property type="project" value="TreeGrafter"/>
</dbReference>
<evidence type="ECO:0000259" key="4">
    <source>
        <dbReference type="Pfam" id="PF15926"/>
    </source>
</evidence>
<organism evidence="5 6">
    <name type="scientific">Astyanax mexicanus</name>
    <name type="common">Blind cave fish</name>
    <name type="synonym">Astyanax fasciatus mexicanus</name>
    <dbReference type="NCBI Taxonomy" id="7994"/>
    <lineage>
        <taxon>Eukaryota</taxon>
        <taxon>Metazoa</taxon>
        <taxon>Chordata</taxon>
        <taxon>Craniata</taxon>
        <taxon>Vertebrata</taxon>
        <taxon>Euteleostomi</taxon>
        <taxon>Actinopterygii</taxon>
        <taxon>Neopterygii</taxon>
        <taxon>Teleostei</taxon>
        <taxon>Ostariophysi</taxon>
        <taxon>Characiformes</taxon>
        <taxon>Characoidei</taxon>
        <taxon>Acestrorhamphidae</taxon>
        <taxon>Acestrorhamphinae</taxon>
        <taxon>Astyanax</taxon>
    </lineage>
</organism>
<dbReference type="InterPro" id="IPR031824">
    <property type="entry name" value="RNF220_mid"/>
</dbReference>
<feature type="signal peptide" evidence="3">
    <location>
        <begin position="1"/>
        <end position="23"/>
    </location>
</feature>
<dbReference type="InterPro" id="IPR052443">
    <property type="entry name" value="E3_ubiq-ligase_RNF220-like"/>
</dbReference>
<reference evidence="5" key="1">
    <citation type="submission" date="2025-08" db="UniProtKB">
        <authorList>
            <consortium name="Ensembl"/>
        </authorList>
    </citation>
    <scope>IDENTIFICATION</scope>
</reference>
<dbReference type="Ensembl" id="ENSAMXT00005022072.1">
    <property type="protein sequence ID" value="ENSAMXP00005019971.1"/>
    <property type="gene ID" value="ENSAMXG00005010363.1"/>
</dbReference>
<feature type="region of interest" description="Disordered" evidence="2">
    <location>
        <begin position="106"/>
        <end position="170"/>
    </location>
</feature>